<evidence type="ECO:0000256" key="1">
    <source>
        <dbReference type="SAM" id="MobiDB-lite"/>
    </source>
</evidence>
<evidence type="ECO:0000313" key="3">
    <source>
        <dbReference type="Proteomes" id="UP001152607"/>
    </source>
</evidence>
<protein>
    <submittedName>
        <fullName evidence="2">Uncharacterized protein</fullName>
    </submittedName>
</protein>
<accession>A0A9W4UVA6</accession>
<organism evidence="2 3">
    <name type="scientific">Periconia digitata</name>
    <dbReference type="NCBI Taxonomy" id="1303443"/>
    <lineage>
        <taxon>Eukaryota</taxon>
        <taxon>Fungi</taxon>
        <taxon>Dikarya</taxon>
        <taxon>Ascomycota</taxon>
        <taxon>Pezizomycotina</taxon>
        <taxon>Dothideomycetes</taxon>
        <taxon>Pleosporomycetidae</taxon>
        <taxon>Pleosporales</taxon>
        <taxon>Massarineae</taxon>
        <taxon>Periconiaceae</taxon>
        <taxon>Periconia</taxon>
    </lineage>
</organism>
<sequence>MGRQPYLNKIGLGRSAFEPCEPGLSNPNADYIQLTSARQELPPEATVVNRNKYVQIYDERGNPINPRAHEHGRTLREAQNDVLASIGAVERRRSPSHDLQGSNAARLQELEDEDMAGNAICLVSTAAQSICTWWIGSLRARTFRYHDTLPFSRIIALESSASGKSILHAGLESFLLSTISVQSFTYAFVLLRPLDRLVIALGARSRVKRFYRRWREYTKPCVRIVLELIFYPFIYHSYLQRVGLKPSRPFFPPWRSFIAFSKYSPLNPFFIDPAATSSVPKFLLALLTSPFALICLKHTCERWVNTSLSHLLETAIIHPDCPDLRSADQDRRDRLYYQQGLRKSPPRPVRTVIEKIIGWLGWAHPVSLRENQNAVVQQQEVGGNQAIEMGGTVVTNLNHLDTDSDVRDGMTASSTQIVGTSAVAATTQSDVSHTPGQPTPPSPTASHTSQSEDNDPRIRITSREGIVEMEVRLPAQIVSQRTELVEVETSTPGRGDAASPIPSRATTPCMYHRVTQLSTEPSQMLAGICKAQIVAWVTLPLAALTRRSVVAHYLATGGGGGHIDSHGFLPPVTSLSISDVSWTSMGWQVSRIALCASLDLAVDLTLWGCSYVWIVFTGTNSFGWGTL</sequence>
<feature type="compositionally biased region" description="Polar residues" evidence="1">
    <location>
        <begin position="423"/>
        <end position="436"/>
    </location>
</feature>
<proteinExistence type="predicted"/>
<comment type="caution">
    <text evidence="2">The sequence shown here is derived from an EMBL/GenBank/DDBJ whole genome shotgun (WGS) entry which is preliminary data.</text>
</comment>
<feature type="region of interest" description="Disordered" evidence="1">
    <location>
        <begin position="423"/>
        <end position="458"/>
    </location>
</feature>
<dbReference type="AlphaFoldDB" id="A0A9W4UVA6"/>
<reference evidence="2" key="1">
    <citation type="submission" date="2023-01" db="EMBL/GenBank/DDBJ databases">
        <authorList>
            <person name="Van Ghelder C."/>
            <person name="Rancurel C."/>
        </authorList>
    </citation>
    <scope>NUCLEOTIDE SEQUENCE</scope>
    <source>
        <strain evidence="2">CNCM I-4278</strain>
    </source>
</reference>
<name>A0A9W4UVA6_9PLEO</name>
<dbReference type="EMBL" id="CAOQHR010000012">
    <property type="protein sequence ID" value="CAI6341817.1"/>
    <property type="molecule type" value="Genomic_DNA"/>
</dbReference>
<evidence type="ECO:0000313" key="2">
    <source>
        <dbReference type="EMBL" id="CAI6341817.1"/>
    </source>
</evidence>
<dbReference type="Proteomes" id="UP001152607">
    <property type="component" value="Unassembled WGS sequence"/>
</dbReference>
<gene>
    <name evidence="2" type="ORF">PDIGIT_LOCUS15017</name>
</gene>
<keyword evidence="3" id="KW-1185">Reference proteome</keyword>
<dbReference type="OrthoDB" id="5383784at2759"/>